<comment type="caution">
    <text evidence="1">The sequence shown here is derived from an EMBL/GenBank/DDBJ whole genome shotgun (WGS) entry which is preliminary data.</text>
</comment>
<accession>A0AA38IWH4</accession>
<dbReference type="Proteomes" id="UP001168821">
    <property type="component" value="Unassembled WGS sequence"/>
</dbReference>
<proteinExistence type="predicted"/>
<gene>
    <name evidence="1" type="ORF">Zmor_005775</name>
</gene>
<evidence type="ECO:0000313" key="1">
    <source>
        <dbReference type="EMBL" id="KAJ3661377.1"/>
    </source>
</evidence>
<keyword evidence="2" id="KW-1185">Reference proteome</keyword>
<organism evidence="1 2">
    <name type="scientific">Zophobas morio</name>
    <dbReference type="NCBI Taxonomy" id="2755281"/>
    <lineage>
        <taxon>Eukaryota</taxon>
        <taxon>Metazoa</taxon>
        <taxon>Ecdysozoa</taxon>
        <taxon>Arthropoda</taxon>
        <taxon>Hexapoda</taxon>
        <taxon>Insecta</taxon>
        <taxon>Pterygota</taxon>
        <taxon>Neoptera</taxon>
        <taxon>Endopterygota</taxon>
        <taxon>Coleoptera</taxon>
        <taxon>Polyphaga</taxon>
        <taxon>Cucujiformia</taxon>
        <taxon>Tenebrionidae</taxon>
        <taxon>Zophobas</taxon>
    </lineage>
</organism>
<protein>
    <submittedName>
        <fullName evidence="1">Uncharacterized protein</fullName>
    </submittedName>
</protein>
<name>A0AA38IWH4_9CUCU</name>
<dbReference type="AlphaFoldDB" id="A0AA38IWH4"/>
<dbReference type="EMBL" id="JALNTZ010000002">
    <property type="protein sequence ID" value="KAJ3661377.1"/>
    <property type="molecule type" value="Genomic_DNA"/>
</dbReference>
<sequence>MSCYRNGTFVNEECVFSVTACKQECLAKYRDLIIQETSLEAHITDVIDIFVRTSSVDKRKSPGRPSVSEEVVDDLRRLEQNTQTSLTSSQVFLLQHEIEQWVQNIDEKKVKMCL</sequence>
<evidence type="ECO:0000313" key="2">
    <source>
        <dbReference type="Proteomes" id="UP001168821"/>
    </source>
</evidence>
<reference evidence="1" key="1">
    <citation type="journal article" date="2023" name="G3 (Bethesda)">
        <title>Whole genome assemblies of Zophobas morio and Tenebrio molitor.</title>
        <authorList>
            <person name="Kaur S."/>
            <person name="Stinson S.A."/>
            <person name="diCenzo G.C."/>
        </authorList>
    </citation>
    <scope>NUCLEOTIDE SEQUENCE</scope>
    <source>
        <strain evidence="1">QUZm001</strain>
    </source>
</reference>